<sequence>MLADRLRTALPHLPPQLAAAGRHVAERPFEAATRSMRALAAEAGASPATFTRLAQALGFPGWDALRDAAIEEQRRPAPYSSRAPAAGGLAAIRAAEALNVEALAGIPDAALDAAAAALHAAPRIHVAGFRSCRAVALLLHYQLRLFRPETALVEGAPLDLELGAMRAGEAFLLTGFAPYSRESLIAVSAAREAGLVTVVLADSAAAPIAAGAGHLLRFATATPAFFPSLAAAIALAQGLAAAVFTLGGAAARARLEASEARLASLAAYLPDPEEA</sequence>
<dbReference type="AlphaFoldDB" id="A0A4R5QGE4"/>
<name>A0A4R5QGE4_9PROT</name>
<evidence type="ECO:0000313" key="3">
    <source>
        <dbReference type="EMBL" id="TDH61798.1"/>
    </source>
</evidence>
<dbReference type="GO" id="GO:0003700">
    <property type="term" value="F:DNA-binding transcription factor activity"/>
    <property type="evidence" value="ECO:0007669"/>
    <property type="project" value="InterPro"/>
</dbReference>
<reference evidence="3 4" key="1">
    <citation type="journal article" date="2016" name="J. Microbiol.">
        <title>Dankookia rubra gen. nov., sp. nov., an alphaproteobacterium isolated from sediment of a shallow stream.</title>
        <authorList>
            <person name="Kim W.H."/>
            <person name="Kim D.H."/>
            <person name="Kang K."/>
            <person name="Ahn T.Y."/>
        </authorList>
    </citation>
    <scope>NUCLEOTIDE SEQUENCE [LARGE SCALE GENOMIC DNA]</scope>
    <source>
        <strain evidence="3 4">JCM30602</strain>
    </source>
</reference>
<dbReference type="GO" id="GO:0097367">
    <property type="term" value="F:carbohydrate derivative binding"/>
    <property type="evidence" value="ECO:0007669"/>
    <property type="project" value="InterPro"/>
</dbReference>
<comment type="caution">
    <text evidence="3">The sequence shown here is derived from an EMBL/GenBank/DDBJ whole genome shotgun (WGS) entry which is preliminary data.</text>
</comment>
<dbReference type="Gene3D" id="3.40.50.10490">
    <property type="entry name" value="Glucose-6-phosphate isomerase like protein, domain 1"/>
    <property type="match status" value="1"/>
</dbReference>
<gene>
    <name evidence="3" type="ORF">E2C06_14770</name>
</gene>
<dbReference type="InterPro" id="IPR036388">
    <property type="entry name" value="WH-like_DNA-bd_sf"/>
</dbReference>
<keyword evidence="1" id="KW-0472">Membrane</keyword>
<evidence type="ECO:0000256" key="1">
    <source>
        <dbReference type="SAM" id="Phobius"/>
    </source>
</evidence>
<dbReference type="Gene3D" id="1.10.10.10">
    <property type="entry name" value="Winged helix-like DNA-binding domain superfamily/Winged helix DNA-binding domain"/>
    <property type="match status" value="1"/>
</dbReference>
<dbReference type="GO" id="GO:0003677">
    <property type="term" value="F:DNA binding"/>
    <property type="evidence" value="ECO:0007669"/>
    <property type="project" value="InterPro"/>
</dbReference>
<feature type="transmembrane region" description="Helical" evidence="1">
    <location>
        <begin position="225"/>
        <end position="251"/>
    </location>
</feature>
<keyword evidence="4" id="KW-1185">Reference proteome</keyword>
<evidence type="ECO:0000259" key="2">
    <source>
        <dbReference type="PROSITE" id="PS51071"/>
    </source>
</evidence>
<dbReference type="OrthoDB" id="9814676at2"/>
<dbReference type="InterPro" id="IPR009057">
    <property type="entry name" value="Homeodomain-like_sf"/>
</dbReference>
<dbReference type="InterPro" id="IPR046348">
    <property type="entry name" value="SIS_dom_sf"/>
</dbReference>
<dbReference type="SUPFAM" id="SSF46689">
    <property type="entry name" value="Homeodomain-like"/>
    <property type="match status" value="1"/>
</dbReference>
<evidence type="ECO:0000313" key="4">
    <source>
        <dbReference type="Proteomes" id="UP000295096"/>
    </source>
</evidence>
<dbReference type="PANTHER" id="PTHR30514">
    <property type="entry name" value="GLUCOKINASE"/>
    <property type="match status" value="1"/>
</dbReference>
<dbReference type="PANTHER" id="PTHR30514:SF18">
    <property type="entry name" value="RPIR-FAMILY TRANSCRIPTIONAL REGULATOR"/>
    <property type="match status" value="1"/>
</dbReference>
<organism evidence="3 4">
    <name type="scientific">Dankookia rubra</name>
    <dbReference type="NCBI Taxonomy" id="1442381"/>
    <lineage>
        <taxon>Bacteria</taxon>
        <taxon>Pseudomonadati</taxon>
        <taxon>Pseudomonadota</taxon>
        <taxon>Alphaproteobacteria</taxon>
        <taxon>Acetobacterales</taxon>
        <taxon>Roseomonadaceae</taxon>
        <taxon>Dankookia</taxon>
    </lineage>
</organism>
<protein>
    <submittedName>
        <fullName evidence="3">MurR/RpiR family transcriptional regulator</fullName>
    </submittedName>
</protein>
<keyword evidence="1" id="KW-1133">Transmembrane helix</keyword>
<dbReference type="Proteomes" id="UP000295096">
    <property type="component" value="Unassembled WGS sequence"/>
</dbReference>
<dbReference type="SUPFAM" id="SSF53697">
    <property type="entry name" value="SIS domain"/>
    <property type="match status" value="1"/>
</dbReference>
<keyword evidence="1" id="KW-0812">Transmembrane</keyword>
<proteinExistence type="predicted"/>
<accession>A0A4R5QGE4</accession>
<dbReference type="PROSITE" id="PS51071">
    <property type="entry name" value="HTH_RPIR"/>
    <property type="match status" value="1"/>
</dbReference>
<feature type="domain" description="HTH rpiR-type" evidence="2">
    <location>
        <begin position="1"/>
        <end position="76"/>
    </location>
</feature>
<dbReference type="EMBL" id="SMSJ01000017">
    <property type="protein sequence ID" value="TDH61798.1"/>
    <property type="molecule type" value="Genomic_DNA"/>
</dbReference>
<dbReference type="InterPro" id="IPR047640">
    <property type="entry name" value="RpiR-like"/>
</dbReference>
<dbReference type="InterPro" id="IPR000281">
    <property type="entry name" value="HTH_RpiR"/>
</dbReference>
<dbReference type="RefSeq" id="WP_133289377.1">
    <property type="nucleotide sequence ID" value="NZ_SMSJ01000017.1"/>
</dbReference>
<dbReference type="GO" id="GO:1901135">
    <property type="term" value="P:carbohydrate derivative metabolic process"/>
    <property type="evidence" value="ECO:0007669"/>
    <property type="project" value="InterPro"/>
</dbReference>